<evidence type="ECO:0000313" key="2">
    <source>
        <dbReference type="EMBL" id="ETB61139.1"/>
    </source>
</evidence>
<proteinExistence type="predicted"/>
<dbReference type="Proteomes" id="UP000018538">
    <property type="component" value="Unassembled WGS sequence"/>
</dbReference>
<protein>
    <submittedName>
        <fullName evidence="2">Uncharacterized protein</fullName>
    </submittedName>
</protein>
<gene>
    <name evidence="2" type="ORF">YYC_02060</name>
</gene>
<dbReference type="OrthoDB" id="381252at2759"/>
<dbReference type="EMBL" id="KI635738">
    <property type="protein sequence ID" value="ETB61139.1"/>
    <property type="molecule type" value="Genomic_DNA"/>
</dbReference>
<reference evidence="2 3" key="1">
    <citation type="submission" date="2013-11" db="EMBL/GenBank/DDBJ databases">
        <title>The Genome Sequence of Plasmodium yoelii 17X.</title>
        <authorList>
            <consortium name="The Broad Institute Genomics Platform"/>
            <consortium name="The Broad Institute Genome Sequencing Center for Infectious Disease"/>
            <person name="Neafsey D."/>
            <person name="Adams J."/>
            <person name="Walker B."/>
            <person name="Young S.K."/>
            <person name="Zeng Q."/>
            <person name="Gargeya S."/>
            <person name="Fitzgerald M."/>
            <person name="Haas B."/>
            <person name="Abouelleil A."/>
            <person name="Alvarado L."/>
            <person name="Chapman S.B."/>
            <person name="Gainer-Dewar J."/>
            <person name="Goldberg J."/>
            <person name="Griggs A."/>
            <person name="Gujja S."/>
            <person name="Hansen M."/>
            <person name="Howarth C."/>
            <person name="Imamovic A."/>
            <person name="Ireland A."/>
            <person name="Larimer J."/>
            <person name="McCowan C."/>
            <person name="Murphy C."/>
            <person name="Pearson M."/>
            <person name="Poon T.W."/>
            <person name="Priest M."/>
            <person name="Roberts A."/>
            <person name="Saif S."/>
            <person name="Shea T."/>
            <person name="Sykes S."/>
            <person name="Wortman J."/>
            <person name="Nusbaum C."/>
            <person name="Birren B."/>
        </authorList>
    </citation>
    <scope>NUCLEOTIDE SEQUENCE [LARGE SCALE GENOMIC DNA]</scope>
    <source>
        <strain evidence="2 3">17X</strain>
    </source>
</reference>
<feature type="signal peptide" evidence="1">
    <location>
        <begin position="1"/>
        <end position="22"/>
    </location>
</feature>
<feature type="chain" id="PRO_5004765529" evidence="1">
    <location>
        <begin position="23"/>
        <end position="455"/>
    </location>
</feature>
<sequence>MSFYLPLSILHIFIHIFLQMKCSLFSCKSTNYYNSSCFPISDDEEFDLFFNKINKKKDLHYMFENAVNEIIYKTKKNCEINSDFEQVEKKSKNAYSDQYLDDIDIILKKGKKENMFAKKKIKNKNNDPLFIPKKDSSIFPSENAKNIIYSKNKSETNIEYNSEKKTNTSKDSIIENFKNVLCNDLNKYIKEILHAINNNDEHPSYISIISKDNKISEDNSPNANSKNLNNNILTNNNENAQQLSHNHDEIHPNIIMDSSLNNLYIGDSNSSKGNNVSADHPENVQIKTCQLFKQNLNTNQMFHNKNKNYASHGNISITTENVDCKKKYVKKMKNKNKHTYNNSNKGVEKKYIYYTRGGNLFKKKNPLFKNENVNPYFNKKNDAYQTIKYTYKHNRCYTNESTNLNSNTSNYGNMKKERILNSPHKTLTKTNPNNDFTFSHFQKNANNNILNKFLS</sequence>
<name>V7PP09_PLAYE</name>
<organism evidence="2 3">
    <name type="scientific">Plasmodium yoelii 17X</name>
    <dbReference type="NCBI Taxonomy" id="1323249"/>
    <lineage>
        <taxon>Eukaryota</taxon>
        <taxon>Sar</taxon>
        <taxon>Alveolata</taxon>
        <taxon>Apicomplexa</taxon>
        <taxon>Aconoidasida</taxon>
        <taxon>Haemosporida</taxon>
        <taxon>Plasmodiidae</taxon>
        <taxon>Plasmodium</taxon>
        <taxon>Plasmodium (Vinckeia)</taxon>
    </lineage>
</organism>
<evidence type="ECO:0000256" key="1">
    <source>
        <dbReference type="SAM" id="SignalP"/>
    </source>
</evidence>
<accession>V7PP09</accession>
<evidence type="ECO:0000313" key="3">
    <source>
        <dbReference type="Proteomes" id="UP000018538"/>
    </source>
</evidence>
<keyword evidence="1" id="KW-0732">Signal</keyword>
<keyword evidence="3" id="KW-1185">Reference proteome</keyword>
<dbReference type="AlphaFoldDB" id="V7PP09"/>